<evidence type="ECO:0000256" key="10">
    <source>
        <dbReference type="SAM" id="Phobius"/>
    </source>
</evidence>
<feature type="signal peptide" evidence="11">
    <location>
        <begin position="1"/>
        <end position="21"/>
    </location>
</feature>
<comment type="similarity">
    <text evidence="8">Belongs to the IRC22 family.</text>
</comment>
<keyword evidence="5 10" id="KW-1133">Transmembrane helix</keyword>
<keyword evidence="4" id="KW-0256">Endoplasmic reticulum</keyword>
<evidence type="ECO:0000256" key="9">
    <source>
        <dbReference type="SAM" id="MobiDB-lite"/>
    </source>
</evidence>
<keyword evidence="6 10" id="KW-0472">Membrane</keyword>
<accession>A0A8H3G1U0</accession>
<evidence type="ECO:0000313" key="13">
    <source>
        <dbReference type="Proteomes" id="UP000664203"/>
    </source>
</evidence>
<sequence length="269" mass="28948">MGYSSLTTVALLALRFIGAFAQDTDEEVENSSPSPNIAVRISTSFPSSEIFGVKLVNGHPTQALLSFSNEEPESVSVAFIGGSLWTTAFPQQGPQIVRNLTTTRYNVEIPAGQSESISYNFATELQPQDLILNLAAVVTDSEGTPYTLPAFNETVSIVEPDTSIFDPQIVFLYLFLGAAFGGTCYFIYSTWISTLFPQKRRGGKGGERAKKSSGQSKKVDPADQISVVGADGPAVTSSATLYDESWIPAHNLSFSSKGKKTYSSRGKKT</sequence>
<keyword evidence="2 10" id="KW-0812">Transmembrane</keyword>
<dbReference type="OrthoDB" id="1926781at2759"/>
<comment type="caution">
    <text evidence="12">The sequence shown here is derived from an EMBL/GenBank/DDBJ whole genome shotgun (WGS) entry which is preliminary data.</text>
</comment>
<evidence type="ECO:0000256" key="2">
    <source>
        <dbReference type="ARBA" id="ARBA00022692"/>
    </source>
</evidence>
<evidence type="ECO:0000256" key="5">
    <source>
        <dbReference type="ARBA" id="ARBA00022989"/>
    </source>
</evidence>
<feature type="transmembrane region" description="Helical" evidence="10">
    <location>
        <begin position="170"/>
        <end position="191"/>
    </location>
</feature>
<evidence type="ECO:0000256" key="6">
    <source>
        <dbReference type="ARBA" id="ARBA00023136"/>
    </source>
</evidence>
<gene>
    <name evidence="12" type="ORF">ALECFALPRED_006060</name>
</gene>
<keyword evidence="13" id="KW-1185">Reference proteome</keyword>
<dbReference type="GO" id="GO:0005789">
    <property type="term" value="C:endoplasmic reticulum membrane"/>
    <property type="evidence" value="ECO:0007669"/>
    <property type="project" value="UniProtKB-SubCell"/>
</dbReference>
<feature type="region of interest" description="Disordered" evidence="9">
    <location>
        <begin position="199"/>
        <end position="226"/>
    </location>
</feature>
<evidence type="ECO:0000256" key="8">
    <source>
        <dbReference type="ARBA" id="ARBA00038311"/>
    </source>
</evidence>
<dbReference type="Pfam" id="PF03896">
    <property type="entry name" value="TRAP_alpha"/>
    <property type="match status" value="1"/>
</dbReference>
<dbReference type="AlphaFoldDB" id="A0A8H3G1U0"/>
<evidence type="ECO:0000256" key="1">
    <source>
        <dbReference type="ARBA" id="ARBA00004115"/>
    </source>
</evidence>
<organism evidence="12 13">
    <name type="scientific">Alectoria fallacina</name>
    <dbReference type="NCBI Taxonomy" id="1903189"/>
    <lineage>
        <taxon>Eukaryota</taxon>
        <taxon>Fungi</taxon>
        <taxon>Dikarya</taxon>
        <taxon>Ascomycota</taxon>
        <taxon>Pezizomycotina</taxon>
        <taxon>Lecanoromycetes</taxon>
        <taxon>OSLEUM clade</taxon>
        <taxon>Lecanoromycetidae</taxon>
        <taxon>Lecanorales</taxon>
        <taxon>Lecanorineae</taxon>
        <taxon>Parmeliaceae</taxon>
        <taxon>Alectoria</taxon>
    </lineage>
</organism>
<evidence type="ECO:0000256" key="4">
    <source>
        <dbReference type="ARBA" id="ARBA00022824"/>
    </source>
</evidence>
<dbReference type="PANTHER" id="PTHR12924">
    <property type="entry name" value="TRANSLOCON-ASSOCIATED PROTEIN, ALPHA SUBUNIT"/>
    <property type="match status" value="1"/>
</dbReference>
<comment type="function">
    <text evidence="7">Is probably involved in a pathway contributing to genomic integrity.</text>
</comment>
<reference evidence="12" key="1">
    <citation type="submission" date="2021-03" db="EMBL/GenBank/DDBJ databases">
        <authorList>
            <person name="Tagirdzhanova G."/>
        </authorList>
    </citation>
    <scope>NUCLEOTIDE SEQUENCE</scope>
</reference>
<evidence type="ECO:0000313" key="12">
    <source>
        <dbReference type="EMBL" id="CAF9934681.1"/>
    </source>
</evidence>
<dbReference type="EMBL" id="CAJPDR010000386">
    <property type="protein sequence ID" value="CAF9934681.1"/>
    <property type="molecule type" value="Genomic_DNA"/>
</dbReference>
<evidence type="ECO:0008006" key="14">
    <source>
        <dbReference type="Google" id="ProtNLM"/>
    </source>
</evidence>
<evidence type="ECO:0000256" key="3">
    <source>
        <dbReference type="ARBA" id="ARBA00022729"/>
    </source>
</evidence>
<comment type="subcellular location">
    <subcellularLocation>
        <location evidence="1">Endoplasmic reticulum membrane</location>
        <topology evidence="1">Single-pass type I membrane protein</topology>
    </subcellularLocation>
</comment>
<name>A0A8H3G1U0_9LECA</name>
<keyword evidence="3 11" id="KW-0732">Signal</keyword>
<protein>
    <recommendedName>
        <fullName evidence="14">Translocon-associated protein subunit alpha</fullName>
    </recommendedName>
</protein>
<dbReference type="PANTHER" id="PTHR12924:SF0">
    <property type="entry name" value="TRANSLOCON-ASSOCIATED PROTEIN SUBUNIT ALPHA"/>
    <property type="match status" value="1"/>
</dbReference>
<dbReference type="InterPro" id="IPR005595">
    <property type="entry name" value="TRAP_alpha"/>
</dbReference>
<dbReference type="Proteomes" id="UP000664203">
    <property type="component" value="Unassembled WGS sequence"/>
</dbReference>
<feature type="chain" id="PRO_5034808533" description="Translocon-associated protein subunit alpha" evidence="11">
    <location>
        <begin position="22"/>
        <end position="269"/>
    </location>
</feature>
<evidence type="ECO:0000256" key="11">
    <source>
        <dbReference type="SAM" id="SignalP"/>
    </source>
</evidence>
<proteinExistence type="inferred from homology"/>
<evidence type="ECO:0000256" key="7">
    <source>
        <dbReference type="ARBA" id="ARBA00037565"/>
    </source>
</evidence>